<protein>
    <submittedName>
        <fullName evidence="1">Uncharacterized protein</fullName>
    </submittedName>
</protein>
<keyword evidence="2" id="KW-1185">Reference proteome</keyword>
<evidence type="ECO:0000313" key="1">
    <source>
        <dbReference type="EMBL" id="EXB46017.1"/>
    </source>
</evidence>
<dbReference type="EMBL" id="KE343920">
    <property type="protein sequence ID" value="EXB46017.1"/>
    <property type="molecule type" value="Genomic_DNA"/>
</dbReference>
<gene>
    <name evidence="1" type="ORF">L484_015877</name>
</gene>
<dbReference type="AlphaFoldDB" id="W9RB87"/>
<dbReference type="Proteomes" id="UP000030645">
    <property type="component" value="Unassembled WGS sequence"/>
</dbReference>
<evidence type="ECO:0000313" key="2">
    <source>
        <dbReference type="Proteomes" id="UP000030645"/>
    </source>
</evidence>
<dbReference type="PANTHER" id="PTHR43198">
    <property type="entry name" value="BIFUNCTIONAL TH2 PROTEIN"/>
    <property type="match status" value="1"/>
</dbReference>
<dbReference type="InterPro" id="IPR050967">
    <property type="entry name" value="Thiamine_Salvage_TenA"/>
</dbReference>
<dbReference type="PANTHER" id="PTHR43198:SF9">
    <property type="entry name" value="AMINOPYRIMIDINE AMINOHYDROLASE, MITOCHONDRIAL ISOFORM X1-RELATED"/>
    <property type="match status" value="1"/>
</dbReference>
<proteinExistence type="predicted"/>
<dbReference type="GO" id="GO:0005829">
    <property type="term" value="C:cytosol"/>
    <property type="evidence" value="ECO:0007669"/>
    <property type="project" value="TreeGrafter"/>
</dbReference>
<sequence>MSSTEPGQVFKNTVCWRHLEQVAESEKRAIEMVVKSGLLKDLTKEDIKSAASTVILRDGCRRYSPNNLLELADSFGLKFKPLFPDLVRRQKELAAGFYHNWKPHTGILYSVSCRAEIEAFIPQL</sequence>
<name>W9RB87_9ROSA</name>
<accession>W9RB87</accession>
<organism evidence="1 2">
    <name type="scientific">Morus notabilis</name>
    <dbReference type="NCBI Taxonomy" id="981085"/>
    <lineage>
        <taxon>Eukaryota</taxon>
        <taxon>Viridiplantae</taxon>
        <taxon>Streptophyta</taxon>
        <taxon>Embryophyta</taxon>
        <taxon>Tracheophyta</taxon>
        <taxon>Spermatophyta</taxon>
        <taxon>Magnoliopsida</taxon>
        <taxon>eudicotyledons</taxon>
        <taxon>Gunneridae</taxon>
        <taxon>Pentapetalae</taxon>
        <taxon>rosids</taxon>
        <taxon>fabids</taxon>
        <taxon>Rosales</taxon>
        <taxon>Moraceae</taxon>
        <taxon>Moreae</taxon>
        <taxon>Morus</taxon>
    </lineage>
</organism>
<reference evidence="2" key="1">
    <citation type="submission" date="2013-01" db="EMBL/GenBank/DDBJ databases">
        <title>Draft Genome Sequence of a Mulberry Tree, Morus notabilis C.K. Schneid.</title>
        <authorList>
            <person name="He N."/>
            <person name="Zhao S."/>
        </authorList>
    </citation>
    <scope>NUCLEOTIDE SEQUENCE</scope>
</reference>